<evidence type="ECO:0000256" key="5">
    <source>
        <dbReference type="ARBA" id="ARBA00022735"/>
    </source>
</evidence>
<dbReference type="Pfam" id="PF21109">
    <property type="entry name" value="Stonustoxin_helical"/>
    <property type="match status" value="1"/>
</dbReference>
<feature type="domain" description="B30.2/SPRY" evidence="7">
    <location>
        <begin position="502"/>
        <end position="703"/>
    </location>
</feature>
<name>A0A672G2E2_SALFA</name>
<comment type="subcellular location">
    <subcellularLocation>
        <location evidence="1">Secreted</location>
    </subcellularLocation>
</comment>
<dbReference type="InParanoid" id="A0A672G2E2"/>
<dbReference type="GO" id="GO:0005576">
    <property type="term" value="C:extracellular region"/>
    <property type="evidence" value="ECO:0007669"/>
    <property type="project" value="UniProtKB-SubCell"/>
</dbReference>
<evidence type="ECO:0000256" key="4">
    <source>
        <dbReference type="ARBA" id="ARBA00022656"/>
    </source>
</evidence>
<evidence type="ECO:0000256" key="3">
    <source>
        <dbReference type="ARBA" id="ARBA00022525"/>
    </source>
</evidence>
<dbReference type="PROSITE" id="PS50188">
    <property type="entry name" value="B302_SPRY"/>
    <property type="match status" value="1"/>
</dbReference>
<dbReference type="InterPro" id="IPR043136">
    <property type="entry name" value="B30.2/SPRY_sf"/>
</dbReference>
<reference evidence="8" key="2">
    <citation type="submission" date="2025-08" db="UniProtKB">
        <authorList>
            <consortium name="Ensembl"/>
        </authorList>
    </citation>
    <scope>IDENTIFICATION</scope>
</reference>
<keyword evidence="4" id="KW-0800">Toxin</keyword>
<dbReference type="InterPro" id="IPR003879">
    <property type="entry name" value="Butyrophylin_SPRY"/>
</dbReference>
<organism evidence="8 9">
    <name type="scientific">Salarias fasciatus</name>
    <name type="common">Jewelled blenny</name>
    <name type="synonym">Blennius fasciatus</name>
    <dbReference type="NCBI Taxonomy" id="181472"/>
    <lineage>
        <taxon>Eukaryota</taxon>
        <taxon>Metazoa</taxon>
        <taxon>Chordata</taxon>
        <taxon>Craniata</taxon>
        <taxon>Vertebrata</taxon>
        <taxon>Euteleostomi</taxon>
        <taxon>Actinopterygii</taxon>
        <taxon>Neopterygii</taxon>
        <taxon>Teleostei</taxon>
        <taxon>Neoteleostei</taxon>
        <taxon>Acanthomorphata</taxon>
        <taxon>Ovalentaria</taxon>
        <taxon>Blenniimorphae</taxon>
        <taxon>Blenniiformes</taxon>
        <taxon>Blennioidei</taxon>
        <taxon>Blenniidae</taxon>
        <taxon>Salariinae</taxon>
        <taxon>Salarias</taxon>
    </lineage>
</organism>
<dbReference type="Ensembl" id="ENSSFAT00005012904.1">
    <property type="protein sequence ID" value="ENSSFAP00005012362.1"/>
    <property type="gene ID" value="ENSSFAG00005006834.1"/>
</dbReference>
<dbReference type="PANTHER" id="PTHR31594">
    <property type="entry name" value="AIG1-TYPE G DOMAIN-CONTAINING PROTEIN"/>
    <property type="match status" value="1"/>
</dbReference>
<dbReference type="Pfam" id="PF24674">
    <property type="entry name" value="MACPF_SNTX"/>
    <property type="match status" value="1"/>
</dbReference>
<evidence type="ECO:0000259" key="7">
    <source>
        <dbReference type="PROSITE" id="PS50188"/>
    </source>
</evidence>
<evidence type="ECO:0000256" key="1">
    <source>
        <dbReference type="ARBA" id="ARBA00004613"/>
    </source>
</evidence>
<evidence type="ECO:0000256" key="2">
    <source>
        <dbReference type="ARBA" id="ARBA00006480"/>
    </source>
</evidence>
<keyword evidence="9" id="KW-1185">Reference proteome</keyword>
<dbReference type="Pfam" id="PF00622">
    <property type="entry name" value="SPRY"/>
    <property type="match status" value="1"/>
</dbReference>
<dbReference type="OMA" id="SAPHIKH"/>
<evidence type="ECO:0000313" key="8">
    <source>
        <dbReference type="Ensembl" id="ENSSFAP00005012362.1"/>
    </source>
</evidence>
<proteinExistence type="inferred from homology"/>
<dbReference type="GO" id="GO:0090729">
    <property type="term" value="F:toxin activity"/>
    <property type="evidence" value="ECO:0007669"/>
    <property type="project" value="UniProtKB-KW"/>
</dbReference>
<dbReference type="Proteomes" id="UP000472267">
    <property type="component" value="Chromosome 8"/>
</dbReference>
<dbReference type="InterPro" id="IPR006574">
    <property type="entry name" value="PRY"/>
</dbReference>
<keyword evidence="5" id="KW-0354">Hemolysis</keyword>
<dbReference type="AlphaFoldDB" id="A0A672G2E2"/>
<reference evidence="8" key="3">
    <citation type="submission" date="2025-09" db="UniProtKB">
        <authorList>
            <consortium name="Ensembl"/>
        </authorList>
    </citation>
    <scope>IDENTIFICATION</scope>
</reference>
<keyword evidence="6" id="KW-0204">Cytolysis</keyword>
<dbReference type="SMART" id="SM00449">
    <property type="entry name" value="SPRY"/>
    <property type="match status" value="1"/>
</dbReference>
<comment type="similarity">
    <text evidence="2">Belongs to the SNTX/VTX toxin family.</text>
</comment>
<evidence type="ECO:0000313" key="9">
    <source>
        <dbReference type="Proteomes" id="UP000472267"/>
    </source>
</evidence>
<dbReference type="InterPro" id="IPR040581">
    <property type="entry name" value="Thioredoxin_11"/>
</dbReference>
<dbReference type="PRINTS" id="PR01407">
    <property type="entry name" value="BUTYPHLNCDUF"/>
</dbReference>
<dbReference type="PANTHER" id="PTHR31594:SF16">
    <property type="entry name" value="SI:CH211-281L24.3"/>
    <property type="match status" value="1"/>
</dbReference>
<dbReference type="GO" id="GO:0031640">
    <property type="term" value="P:killing of cells of another organism"/>
    <property type="evidence" value="ECO:0007669"/>
    <property type="project" value="UniProtKB-KW"/>
</dbReference>
<dbReference type="Gene3D" id="2.60.120.920">
    <property type="match status" value="1"/>
</dbReference>
<dbReference type="InterPro" id="IPR013320">
    <property type="entry name" value="ConA-like_dom_sf"/>
</dbReference>
<accession>A0A672G2E2</accession>
<gene>
    <name evidence="8" type="primary">LOC115393725</name>
</gene>
<protein>
    <submittedName>
        <fullName evidence="8">Stonustoxin subunit alpha-like</fullName>
    </submittedName>
</protein>
<dbReference type="SUPFAM" id="SSF49899">
    <property type="entry name" value="Concanavalin A-like lectins/glucanases"/>
    <property type="match status" value="1"/>
</dbReference>
<keyword evidence="3" id="KW-0964">Secreted</keyword>
<dbReference type="InterPro" id="IPR003877">
    <property type="entry name" value="SPRY_dom"/>
</dbReference>
<dbReference type="InterPro" id="IPR001870">
    <property type="entry name" value="B30.2/SPRY"/>
</dbReference>
<dbReference type="InterPro" id="IPR056072">
    <property type="entry name" value="SNTX_MACPF/CDC-like_dom"/>
</dbReference>
<evidence type="ECO:0000256" key="6">
    <source>
        <dbReference type="ARBA" id="ARBA00022852"/>
    </source>
</evidence>
<reference evidence="8" key="1">
    <citation type="submission" date="2019-06" db="EMBL/GenBank/DDBJ databases">
        <authorList>
            <consortium name="Wellcome Sanger Institute Data Sharing"/>
        </authorList>
    </citation>
    <scope>NUCLEOTIDE SEQUENCE [LARGE SCALE GENOMIC DNA]</scope>
</reference>
<dbReference type="InterPro" id="IPR048997">
    <property type="entry name" value="Stonustoxin-like_helical"/>
</dbReference>
<dbReference type="InterPro" id="IPR052090">
    <property type="entry name" value="Cytolytic_pore-forming_toxin"/>
</dbReference>
<dbReference type="SMART" id="SM00589">
    <property type="entry name" value="PRY"/>
    <property type="match status" value="1"/>
</dbReference>
<sequence>MSSDILQVAALGQSFTLGMLYDARKDNLVSGFSLWDHQTVQENTVESLQSSSAFEISASDSTGSKSSLLDVEASVKASFLGGLIEVGGSAKYLTDQKKFMNQSRVTFQYKATTHFKQLTLTHLSADQSLIERSSATHVVTGILYGANAFFVFDSQKVDSSHVQELSGSMQAVIKKIPTFNVEGQAQIQLTDEEKALVQKFSCKFYGDLNLPSNPTTFEEAVKTYVELPKLLGENGEKTVPIKVWLMPLKNLTLKAPDLMTELSVGLVRRVEETLEDVKQMETRCNDALVDGAGEDFPQIQKDLHRYQKLCNYYTSDLRKTLEKKLPSIREGKEDESSLRQLFDSRDLSPFSHENLLKWLEGKEREINVIRSSVEIMEGVKIIHNQSELDREVLSPGIKQVLCFVFTSLESADPCLDAMDQYLDSRQFRRTNEVPWYYSDEVFARIRGKARMFSELATKFKNNKEFRFLVAVIKNDKHIGATIYQYKDAKMVTEDFSVKDVPLPRPVEKITDKEDLIWYTCDLTVDQDTMSNKLSLKRYKTHSIVTTVREQSYPDNPRRFTFLQFMCQEALRGRSYWEVEWSNQSREGVIIGLAYEQMSRHTLLGFTRDSFGLWQVFIPPTNPSSKFLAMHAGVHWEGPCPPGCKRVGIFLDWPAGSLSFYMVSANHLTHLHTFHTCFTDPVYPSEQHEMRSFSILVPLLGLSLLDHFRRYRINMLL</sequence>
<dbReference type="Pfam" id="PF18078">
    <property type="entry name" value="Thioredoxin_11"/>
    <property type="match status" value="1"/>
</dbReference>